<proteinExistence type="predicted"/>
<evidence type="ECO:0000313" key="1">
    <source>
        <dbReference type="EMBL" id="CAE0413075.1"/>
    </source>
</evidence>
<protein>
    <submittedName>
        <fullName evidence="1">Uncharacterized protein</fullName>
    </submittedName>
</protein>
<accession>A0A7S3P8J6</accession>
<dbReference type="EMBL" id="HBIM01012624">
    <property type="protein sequence ID" value="CAE0413075.1"/>
    <property type="molecule type" value="Transcribed_RNA"/>
</dbReference>
<name>A0A7S3P8J6_9STRA</name>
<gene>
    <name evidence="1" type="ORF">ACOF00016_LOCUS10333</name>
</gene>
<sequence length="347" mass="35861">MRTTIVFDISSQYMKQHLRKGFIMMKTGTAFLWATALWLTMTMPSAYAVDSCNGVYCPATLTFLPTAAASNPATGQTTTCELLPAEIEAEGIITDCSIIQSLVVAAGCCELLSTIGSGGGAGNPCERCADFTPDAIVVGADTESCGEAFPLSSFDAVEEGTAVCLALEGGVELAGCCASSTGTQGDPCTLCPQGDDDFTPNETILGDTKTCGETISAADFISSNQGSAICDAQQSAVVIQGCCASNDEGCLSELSDFVQCINDNPDCADTCDSGVDTDSNEPAQGDICNFDGVDTFRSCCSQCASLAETYFECACDGNQNSAGFTTRISFVVAMLLGTVATVAMGIW</sequence>
<dbReference type="AlphaFoldDB" id="A0A7S3P8J6"/>
<organism evidence="1">
    <name type="scientific">Amphora coffeiformis</name>
    <dbReference type="NCBI Taxonomy" id="265554"/>
    <lineage>
        <taxon>Eukaryota</taxon>
        <taxon>Sar</taxon>
        <taxon>Stramenopiles</taxon>
        <taxon>Ochrophyta</taxon>
        <taxon>Bacillariophyta</taxon>
        <taxon>Bacillariophyceae</taxon>
        <taxon>Bacillariophycidae</taxon>
        <taxon>Thalassiophysales</taxon>
        <taxon>Catenulaceae</taxon>
        <taxon>Amphora</taxon>
    </lineage>
</organism>
<reference evidence="1" key="1">
    <citation type="submission" date="2021-01" db="EMBL/GenBank/DDBJ databases">
        <authorList>
            <person name="Corre E."/>
            <person name="Pelletier E."/>
            <person name="Niang G."/>
            <person name="Scheremetjew M."/>
            <person name="Finn R."/>
            <person name="Kale V."/>
            <person name="Holt S."/>
            <person name="Cochrane G."/>
            <person name="Meng A."/>
            <person name="Brown T."/>
            <person name="Cohen L."/>
        </authorList>
    </citation>
    <scope>NUCLEOTIDE SEQUENCE</scope>
    <source>
        <strain evidence="1">CCMP127</strain>
    </source>
</reference>